<dbReference type="Pfam" id="PF11168">
    <property type="entry name" value="DUF2955"/>
    <property type="match status" value="1"/>
</dbReference>
<name>A0A1M5NE21_9GAMM</name>
<gene>
    <name evidence="2" type="ORF">SAMN02745129_1014</name>
</gene>
<evidence type="ECO:0000313" key="3">
    <source>
        <dbReference type="Proteomes" id="UP000184268"/>
    </source>
</evidence>
<keyword evidence="1" id="KW-0472">Membrane</keyword>
<feature type="transmembrane region" description="Helical" evidence="1">
    <location>
        <begin position="54"/>
        <end position="77"/>
    </location>
</feature>
<proteinExistence type="predicted"/>
<dbReference type="RefSeq" id="WP_082766533.1">
    <property type="nucleotide sequence ID" value="NZ_FQXG01000001.1"/>
</dbReference>
<feature type="transmembrane region" description="Helical" evidence="1">
    <location>
        <begin position="193"/>
        <end position="218"/>
    </location>
</feature>
<organism evidence="2 3">
    <name type="scientific">Ferrimonas marina</name>
    <dbReference type="NCBI Taxonomy" id="299255"/>
    <lineage>
        <taxon>Bacteria</taxon>
        <taxon>Pseudomonadati</taxon>
        <taxon>Pseudomonadota</taxon>
        <taxon>Gammaproteobacteria</taxon>
        <taxon>Alteromonadales</taxon>
        <taxon>Ferrimonadaceae</taxon>
        <taxon>Ferrimonas</taxon>
    </lineage>
</organism>
<sequence>MASISPSTEAPSRRAARLAFGGALALLFTQLFPWKLSYVCPLVCVMLLQEAKPLSLRLGAQILGWAALWLFGANVLYQLLTPMPALLLLAAAGGLLVLFRWTLTSGVHLLAVVAGVLSTTVMPIMAVLEPSFGWLSGAAMWLNFLMAMLFAWLAFTVIPVKLRGAVSHGQTQSLSVEVQRQAANTMTLTLLPLVWFAVMSGLTNILIPIFAAFFAMELGSAGSYQQGKKMLIANLVMGGGGTVLFYELMVIFPHPVALALAAAFVLLFWARRIFYPGPTADYWSSGLNGFVVLIGSALYYEDVSTVGDLIKRLSQIFLAALYVWLMYRVVEMGRYYRHCLTASRDG</sequence>
<evidence type="ECO:0000256" key="1">
    <source>
        <dbReference type="SAM" id="Phobius"/>
    </source>
</evidence>
<feature type="transmembrane region" description="Helical" evidence="1">
    <location>
        <begin position="282"/>
        <end position="300"/>
    </location>
</feature>
<feature type="transmembrane region" description="Helical" evidence="1">
    <location>
        <begin position="252"/>
        <end position="270"/>
    </location>
</feature>
<evidence type="ECO:0000313" key="2">
    <source>
        <dbReference type="EMBL" id="SHG87758.1"/>
    </source>
</evidence>
<feature type="transmembrane region" description="Helical" evidence="1">
    <location>
        <begin position="140"/>
        <end position="160"/>
    </location>
</feature>
<keyword evidence="1" id="KW-0812">Transmembrane</keyword>
<dbReference type="Proteomes" id="UP000184268">
    <property type="component" value="Unassembled WGS sequence"/>
</dbReference>
<keyword evidence="1" id="KW-1133">Transmembrane helix</keyword>
<accession>A0A1M5NE21</accession>
<feature type="transmembrane region" description="Helical" evidence="1">
    <location>
        <begin position="312"/>
        <end position="330"/>
    </location>
</feature>
<dbReference type="InterPro" id="IPR022604">
    <property type="entry name" value="DUF2955"/>
</dbReference>
<dbReference type="EMBL" id="FQXG01000001">
    <property type="protein sequence ID" value="SHG87758.1"/>
    <property type="molecule type" value="Genomic_DNA"/>
</dbReference>
<feature type="transmembrane region" description="Helical" evidence="1">
    <location>
        <begin position="15"/>
        <end position="34"/>
    </location>
</feature>
<feature type="transmembrane region" description="Helical" evidence="1">
    <location>
        <begin position="84"/>
        <end position="103"/>
    </location>
</feature>
<feature type="transmembrane region" description="Helical" evidence="1">
    <location>
        <begin position="109"/>
        <end position="128"/>
    </location>
</feature>
<dbReference type="AlphaFoldDB" id="A0A1M5NE21"/>
<evidence type="ECO:0008006" key="4">
    <source>
        <dbReference type="Google" id="ProtNLM"/>
    </source>
</evidence>
<dbReference type="STRING" id="299255.SAMN02745129_1014"/>
<reference evidence="3" key="1">
    <citation type="submission" date="2016-11" db="EMBL/GenBank/DDBJ databases">
        <authorList>
            <person name="Varghese N."/>
            <person name="Submissions S."/>
        </authorList>
    </citation>
    <scope>NUCLEOTIDE SEQUENCE [LARGE SCALE GENOMIC DNA]</scope>
    <source>
        <strain evidence="3">DSM 16917</strain>
    </source>
</reference>
<protein>
    <recommendedName>
        <fullName evidence="4">DUF2955 domain-containing protein</fullName>
    </recommendedName>
</protein>
<keyword evidence="3" id="KW-1185">Reference proteome</keyword>